<evidence type="ECO:0000313" key="2">
    <source>
        <dbReference type="Proteomes" id="UP000064967"/>
    </source>
</evidence>
<evidence type="ECO:0000313" key="1">
    <source>
        <dbReference type="EMBL" id="AKV04524.1"/>
    </source>
</evidence>
<gene>
    <name evidence="1" type="ORF">AKJ09_11187</name>
</gene>
<dbReference type="EMBL" id="CP012333">
    <property type="protein sequence ID" value="AKV04524.1"/>
    <property type="molecule type" value="Genomic_DNA"/>
</dbReference>
<proteinExistence type="predicted"/>
<dbReference type="Proteomes" id="UP000064967">
    <property type="component" value="Chromosome"/>
</dbReference>
<sequence length="84" mass="9183">MNAVSAPASLLPESFVPRELLALLEQSPRAQESFGRLNDRDRAGMVAYVEEAKQSSVRQHRAAVVAMSLYGLATDLPEDRPLST</sequence>
<dbReference type="KEGG" id="llu:AKJ09_11187"/>
<protein>
    <submittedName>
        <fullName evidence="1">Uncharacterized protein</fullName>
    </submittedName>
</protein>
<organism evidence="1 2">
    <name type="scientific">Labilithrix luteola</name>
    <dbReference type="NCBI Taxonomy" id="1391654"/>
    <lineage>
        <taxon>Bacteria</taxon>
        <taxon>Pseudomonadati</taxon>
        <taxon>Myxococcota</taxon>
        <taxon>Polyangia</taxon>
        <taxon>Polyangiales</taxon>
        <taxon>Labilitrichaceae</taxon>
        <taxon>Labilithrix</taxon>
    </lineage>
</organism>
<reference evidence="1 2" key="1">
    <citation type="submission" date="2015-08" db="EMBL/GenBank/DDBJ databases">
        <authorList>
            <person name="Babu N.S."/>
            <person name="Beckwith C.J."/>
            <person name="Beseler K.G."/>
            <person name="Brison A."/>
            <person name="Carone J.V."/>
            <person name="Caskin T.P."/>
            <person name="Diamond M."/>
            <person name="Durham M.E."/>
            <person name="Foxe J.M."/>
            <person name="Go M."/>
            <person name="Henderson B.A."/>
            <person name="Jones I.B."/>
            <person name="McGettigan J.A."/>
            <person name="Micheletti S.J."/>
            <person name="Nasrallah M.E."/>
            <person name="Ortiz D."/>
            <person name="Piller C.R."/>
            <person name="Privatt S.R."/>
            <person name="Schneider S.L."/>
            <person name="Sharp S."/>
            <person name="Smith T.C."/>
            <person name="Stanton J.D."/>
            <person name="Ullery H.E."/>
            <person name="Wilson R.J."/>
            <person name="Serrano M.G."/>
            <person name="Buck G."/>
            <person name="Lee V."/>
            <person name="Wang Y."/>
            <person name="Carvalho R."/>
            <person name="Voegtly L."/>
            <person name="Shi R."/>
            <person name="Duckworth R."/>
            <person name="Johnson A."/>
            <person name="Loviza R."/>
            <person name="Walstead R."/>
            <person name="Shah Z."/>
            <person name="Kiflezghi M."/>
            <person name="Wade K."/>
            <person name="Ball S.L."/>
            <person name="Bradley K.W."/>
            <person name="Asai D.J."/>
            <person name="Bowman C.A."/>
            <person name="Russell D.A."/>
            <person name="Pope W.H."/>
            <person name="Jacobs-Sera D."/>
            <person name="Hendrix R.W."/>
            <person name="Hatfull G.F."/>
        </authorList>
    </citation>
    <scope>NUCLEOTIDE SEQUENCE [LARGE SCALE GENOMIC DNA]</scope>
    <source>
        <strain evidence="1 2">DSM 27648</strain>
    </source>
</reference>
<dbReference type="RefSeq" id="WP_146655125.1">
    <property type="nucleotide sequence ID" value="NZ_CP012333.1"/>
</dbReference>
<dbReference type="AlphaFoldDB" id="A0A0K1QFI6"/>
<dbReference type="Pfam" id="PF13376">
    <property type="entry name" value="OmdA"/>
    <property type="match status" value="1"/>
</dbReference>
<accession>A0A0K1QFI6</accession>
<keyword evidence="2" id="KW-1185">Reference proteome</keyword>
<name>A0A0K1QFI6_9BACT</name>